<proteinExistence type="predicted"/>
<name>A0A4R4VI98_9ACTN</name>
<dbReference type="EMBL" id="SMKO01000064">
    <property type="protein sequence ID" value="TDD02483.1"/>
    <property type="molecule type" value="Genomic_DNA"/>
</dbReference>
<dbReference type="SUPFAM" id="SSF49785">
    <property type="entry name" value="Galactose-binding domain-like"/>
    <property type="match status" value="1"/>
</dbReference>
<dbReference type="InterPro" id="IPR008979">
    <property type="entry name" value="Galactose-bd-like_sf"/>
</dbReference>
<dbReference type="SUPFAM" id="SSF48208">
    <property type="entry name" value="Six-hairpin glycosidases"/>
    <property type="match status" value="1"/>
</dbReference>
<dbReference type="Pfam" id="PF03663">
    <property type="entry name" value="Glyco_hydro_76"/>
    <property type="match status" value="1"/>
</dbReference>
<comment type="caution">
    <text evidence="3">The sequence shown here is derived from an EMBL/GenBank/DDBJ whole genome shotgun (WGS) entry which is preliminary data.</text>
</comment>
<dbReference type="GO" id="GO:0005975">
    <property type="term" value="P:carbohydrate metabolic process"/>
    <property type="evidence" value="ECO:0007669"/>
    <property type="project" value="InterPro"/>
</dbReference>
<dbReference type="RefSeq" id="WP_132597344.1">
    <property type="nucleotide sequence ID" value="NZ_SMKO01000064.1"/>
</dbReference>
<keyword evidence="4" id="KW-1185">Reference proteome</keyword>
<dbReference type="PANTHER" id="PTHR47791:SF3">
    <property type="entry name" value="MEIOTICALLY UP-REGULATED GENE 191 PROTEIN"/>
    <property type="match status" value="1"/>
</dbReference>
<dbReference type="Proteomes" id="UP000295258">
    <property type="component" value="Unassembled WGS sequence"/>
</dbReference>
<dbReference type="InterPro" id="IPR005198">
    <property type="entry name" value="Glyco_hydro_76"/>
</dbReference>
<accession>A0A4R4VI98</accession>
<evidence type="ECO:0000313" key="4">
    <source>
        <dbReference type="Proteomes" id="UP000295258"/>
    </source>
</evidence>
<dbReference type="PROSITE" id="PS51175">
    <property type="entry name" value="CBM6"/>
    <property type="match status" value="1"/>
</dbReference>
<gene>
    <name evidence="3" type="ORF">E1292_23290</name>
</gene>
<evidence type="ECO:0000313" key="3">
    <source>
        <dbReference type="EMBL" id="TDD02483.1"/>
    </source>
</evidence>
<feature type="domain" description="CBM6" evidence="2">
    <location>
        <begin position="373"/>
        <end position="495"/>
    </location>
</feature>
<dbReference type="PANTHER" id="PTHR47791">
    <property type="entry name" value="MEIOTICALLY UP-REGULATED GENE 191 PROTEIN"/>
    <property type="match status" value="1"/>
</dbReference>
<feature type="signal peptide" evidence="1">
    <location>
        <begin position="1"/>
        <end position="27"/>
    </location>
</feature>
<dbReference type="Gene3D" id="2.60.120.260">
    <property type="entry name" value="Galactose-binding domain-like"/>
    <property type="match status" value="1"/>
</dbReference>
<dbReference type="GO" id="GO:0030246">
    <property type="term" value="F:carbohydrate binding"/>
    <property type="evidence" value="ECO:0007669"/>
    <property type="project" value="InterPro"/>
</dbReference>
<dbReference type="Pfam" id="PF16990">
    <property type="entry name" value="CBM_35"/>
    <property type="match status" value="1"/>
</dbReference>
<evidence type="ECO:0000259" key="2">
    <source>
        <dbReference type="PROSITE" id="PS51175"/>
    </source>
</evidence>
<sequence>MRARIAAACVALFALLQAGPAVQPAHATVPGDADAAMSAFVDAFWDPEKKYFYTNSDHRVHEHAHGPEGGLYTDFWWEAQLWELVMDAYERTRSPEYRRMLDDVYAGFVAYYPDFENDFNDDLGWWALASARAYELTGDDTYLDRSKQLFDRIWAERDDTHGGGIWWRRDVRDQKNVATNAPAAITATKLHAATGEASYLSRARSLFAWVKENLQEDGHVYDHFEADGTLVKWDFTYNFGTYIGAAAALYEATGTASYLADARAAADWATANLTNGGTLLHEGVNDGGGFKALLVRHLNVLVTRHGQTKYLPFLQRNATQAWQHRRPSDDLMGPDWSAPAPGTFLQSLTAAAPVSMLQIVEPDGNGGLQPENGVYEAENARSEGIGGESSQPGFTGRGYLAGWNAADQALTIHVNVGRAGPHQLRFRYAAGAGDAGRRVLVNGAQATDLRFPATDGWGQWGTAVLDGVRLALGHNTIRLELGGGNYLNLDAVTVRHQDT</sequence>
<feature type="chain" id="PRO_5020465802" evidence="1">
    <location>
        <begin position="28"/>
        <end position="499"/>
    </location>
</feature>
<keyword evidence="1" id="KW-0732">Signal</keyword>
<dbReference type="InterPro" id="IPR008928">
    <property type="entry name" value="6-hairpin_glycosidase_sf"/>
</dbReference>
<dbReference type="AlphaFoldDB" id="A0A4R4VI98"/>
<evidence type="ECO:0000256" key="1">
    <source>
        <dbReference type="SAM" id="SignalP"/>
    </source>
</evidence>
<dbReference type="InterPro" id="IPR005084">
    <property type="entry name" value="CBM6"/>
</dbReference>
<reference evidence="3 4" key="1">
    <citation type="submission" date="2019-03" db="EMBL/GenBank/DDBJ databases">
        <title>Draft genome sequences of novel Actinobacteria.</title>
        <authorList>
            <person name="Sahin N."/>
            <person name="Ay H."/>
            <person name="Saygin H."/>
        </authorList>
    </citation>
    <scope>NUCLEOTIDE SEQUENCE [LARGE SCALE GENOMIC DNA]</scope>
    <source>
        <strain evidence="3 4">KC310</strain>
    </source>
</reference>
<protein>
    <submittedName>
        <fullName evidence="3">Carbohydrate-binding protein</fullName>
    </submittedName>
</protein>
<organism evidence="3 4">
    <name type="scientific">Nonomuraea deserti</name>
    <dbReference type="NCBI Taxonomy" id="1848322"/>
    <lineage>
        <taxon>Bacteria</taxon>
        <taxon>Bacillati</taxon>
        <taxon>Actinomycetota</taxon>
        <taxon>Actinomycetes</taxon>
        <taxon>Streptosporangiales</taxon>
        <taxon>Streptosporangiaceae</taxon>
        <taxon>Nonomuraea</taxon>
    </lineage>
</organism>
<dbReference type="InterPro" id="IPR053169">
    <property type="entry name" value="MUG_Protein"/>
</dbReference>
<dbReference type="Gene3D" id="1.50.10.20">
    <property type="match status" value="1"/>
</dbReference>